<evidence type="ECO:0008006" key="4">
    <source>
        <dbReference type="Google" id="ProtNLM"/>
    </source>
</evidence>
<evidence type="ECO:0000313" key="2">
    <source>
        <dbReference type="EMBL" id="KAI7842074.1"/>
    </source>
</evidence>
<organism evidence="2 3">
    <name type="scientific">Chlorella ohadii</name>
    <dbReference type="NCBI Taxonomy" id="2649997"/>
    <lineage>
        <taxon>Eukaryota</taxon>
        <taxon>Viridiplantae</taxon>
        <taxon>Chlorophyta</taxon>
        <taxon>core chlorophytes</taxon>
        <taxon>Trebouxiophyceae</taxon>
        <taxon>Chlorellales</taxon>
        <taxon>Chlorellaceae</taxon>
        <taxon>Chlorella clade</taxon>
        <taxon>Chlorella</taxon>
    </lineage>
</organism>
<keyword evidence="1" id="KW-1133">Transmembrane helix</keyword>
<protein>
    <recommendedName>
        <fullName evidence="4">Fatty acid hydroxylase</fullName>
    </recommendedName>
</protein>
<reference evidence="2" key="1">
    <citation type="submission" date="2020-11" db="EMBL/GenBank/DDBJ databases">
        <title>Chlorella ohadii genome sequencing and assembly.</title>
        <authorList>
            <person name="Murik O."/>
            <person name="Treves H."/>
            <person name="Kedem I."/>
            <person name="Shotland Y."/>
            <person name="Kaplan A."/>
        </authorList>
    </citation>
    <scope>NUCLEOTIDE SEQUENCE</scope>
    <source>
        <strain evidence="2">1</strain>
    </source>
</reference>
<comment type="caution">
    <text evidence="2">The sequence shown here is derived from an EMBL/GenBank/DDBJ whole genome shotgun (WGS) entry which is preliminary data.</text>
</comment>
<keyword evidence="1" id="KW-0812">Transmembrane</keyword>
<sequence length="117" mass="12652">MAVSLTAFWVGFGGSELAVTASVAYFAMGLLYEYTHFIVHTRYLPRSKLAKAIRMHHMLHHTRNEAYWLAFIVPQVDAMFGTAPQPGSVRMSDMAKQGLKASRDAAATASGASAGSS</sequence>
<dbReference type="EMBL" id="JADXDR010000056">
    <property type="protein sequence ID" value="KAI7842074.1"/>
    <property type="molecule type" value="Genomic_DNA"/>
</dbReference>
<proteinExistence type="predicted"/>
<dbReference type="Proteomes" id="UP001205105">
    <property type="component" value="Unassembled WGS sequence"/>
</dbReference>
<name>A0AAD5H2S6_9CHLO</name>
<evidence type="ECO:0000256" key="1">
    <source>
        <dbReference type="SAM" id="Phobius"/>
    </source>
</evidence>
<keyword evidence="3" id="KW-1185">Reference proteome</keyword>
<dbReference type="AlphaFoldDB" id="A0AAD5H2S6"/>
<evidence type="ECO:0000313" key="3">
    <source>
        <dbReference type="Proteomes" id="UP001205105"/>
    </source>
</evidence>
<keyword evidence="1" id="KW-0472">Membrane</keyword>
<feature type="transmembrane region" description="Helical" evidence="1">
    <location>
        <begin position="6"/>
        <end position="32"/>
    </location>
</feature>
<gene>
    <name evidence="2" type="ORF">COHA_004270</name>
</gene>
<accession>A0AAD5H2S6</accession>